<protein>
    <submittedName>
        <fullName evidence="7">O-antigen ligase family protein</fullName>
    </submittedName>
    <submittedName>
        <fullName evidence="8">Polymerase</fullName>
    </submittedName>
</protein>
<feature type="transmembrane region" description="Helical" evidence="5">
    <location>
        <begin position="12"/>
        <end position="31"/>
    </location>
</feature>
<evidence type="ECO:0000256" key="5">
    <source>
        <dbReference type="SAM" id="Phobius"/>
    </source>
</evidence>
<feature type="transmembrane region" description="Helical" evidence="5">
    <location>
        <begin position="92"/>
        <end position="113"/>
    </location>
</feature>
<evidence type="ECO:0000256" key="2">
    <source>
        <dbReference type="ARBA" id="ARBA00022692"/>
    </source>
</evidence>
<keyword evidence="2 5" id="KW-0812">Transmembrane</keyword>
<evidence type="ECO:0000313" key="9">
    <source>
        <dbReference type="Proteomes" id="UP000192521"/>
    </source>
</evidence>
<dbReference type="PANTHER" id="PTHR37422">
    <property type="entry name" value="TEICHURONIC ACID BIOSYNTHESIS PROTEIN TUAE"/>
    <property type="match status" value="1"/>
</dbReference>
<evidence type="ECO:0000256" key="4">
    <source>
        <dbReference type="ARBA" id="ARBA00023136"/>
    </source>
</evidence>
<feature type="transmembrane region" description="Helical" evidence="5">
    <location>
        <begin position="67"/>
        <end position="86"/>
    </location>
</feature>
<dbReference type="InterPro" id="IPR051533">
    <property type="entry name" value="WaaL-like"/>
</dbReference>
<feature type="transmembrane region" description="Helical" evidence="5">
    <location>
        <begin position="185"/>
        <end position="201"/>
    </location>
</feature>
<reference evidence="8 9" key="1">
    <citation type="submission" date="2017-02" db="EMBL/GenBank/DDBJ databases">
        <title>Draft genome sequence of a Kluyvera intermedia isolate from a patient with a pancreatic abscess.</title>
        <authorList>
            <person name="Thele R."/>
        </authorList>
    </citation>
    <scope>NUCLEOTIDE SEQUENCE [LARGE SCALE GENOMIC DNA]</scope>
    <source>
        <strain evidence="8 9">FOSA7093</strain>
    </source>
</reference>
<keyword evidence="9" id="KW-1185">Reference proteome</keyword>
<dbReference type="OrthoDB" id="8534453at2"/>
<feature type="transmembrane region" description="Helical" evidence="5">
    <location>
        <begin position="120"/>
        <end position="139"/>
    </location>
</feature>
<dbReference type="AlphaFoldDB" id="A0A9P3WEY5"/>
<organism evidence="7 10">
    <name type="scientific">Kluyvera intermedia</name>
    <name type="common">Enterobacter intermedius</name>
    <dbReference type="NCBI Taxonomy" id="61648"/>
    <lineage>
        <taxon>Bacteria</taxon>
        <taxon>Pseudomonadati</taxon>
        <taxon>Pseudomonadota</taxon>
        <taxon>Gammaproteobacteria</taxon>
        <taxon>Enterobacterales</taxon>
        <taxon>Enterobacteriaceae</taxon>
        <taxon>Kluyvera</taxon>
    </lineage>
</organism>
<evidence type="ECO:0000313" key="8">
    <source>
        <dbReference type="EMBL" id="ORJ52221.1"/>
    </source>
</evidence>
<gene>
    <name evidence="8" type="ORF">B2M27_00595</name>
    <name evidence="7" type="ORF">I8531_001552</name>
</gene>
<evidence type="ECO:0000256" key="1">
    <source>
        <dbReference type="ARBA" id="ARBA00004141"/>
    </source>
</evidence>
<evidence type="ECO:0000313" key="10">
    <source>
        <dbReference type="Proteomes" id="UP000867740"/>
    </source>
</evidence>
<feature type="transmembrane region" description="Helical" evidence="5">
    <location>
        <begin position="345"/>
        <end position="363"/>
    </location>
</feature>
<reference evidence="7" key="3">
    <citation type="submission" date="2020-10" db="EMBL/GenBank/DDBJ databases">
        <authorList>
            <consortium name="NCBI Pathogen Detection Project"/>
        </authorList>
    </citation>
    <scope>NUCLEOTIDE SEQUENCE</scope>
    <source>
        <strain evidence="7">CAVp300</strain>
    </source>
</reference>
<dbReference type="Proteomes" id="UP000192521">
    <property type="component" value="Unassembled WGS sequence"/>
</dbReference>
<dbReference type="PANTHER" id="PTHR37422:SF13">
    <property type="entry name" value="LIPOPOLYSACCHARIDE BIOSYNTHESIS PROTEIN PA4999-RELATED"/>
    <property type="match status" value="1"/>
</dbReference>
<accession>A0A9P3WEY5</accession>
<dbReference type="GO" id="GO:0016020">
    <property type="term" value="C:membrane"/>
    <property type="evidence" value="ECO:0007669"/>
    <property type="project" value="UniProtKB-SubCell"/>
</dbReference>
<comment type="caution">
    <text evidence="7">The sequence shown here is derived from an EMBL/GenBank/DDBJ whole genome shotgun (WGS) entry which is preliminary data.</text>
</comment>
<evidence type="ECO:0000313" key="7">
    <source>
        <dbReference type="EMBL" id="HAT3581272.1"/>
    </source>
</evidence>
<dbReference type="EMBL" id="DACSUM010000009">
    <property type="protein sequence ID" value="HAT3581272.1"/>
    <property type="molecule type" value="Genomic_DNA"/>
</dbReference>
<evidence type="ECO:0000256" key="3">
    <source>
        <dbReference type="ARBA" id="ARBA00022989"/>
    </source>
</evidence>
<proteinExistence type="predicted"/>
<feature type="transmembrane region" description="Helical" evidence="5">
    <location>
        <begin position="207"/>
        <end position="223"/>
    </location>
</feature>
<dbReference type="InterPro" id="IPR007016">
    <property type="entry name" value="O-antigen_ligase-rel_domated"/>
</dbReference>
<feature type="transmembrane region" description="Helical" evidence="5">
    <location>
        <begin position="159"/>
        <end position="178"/>
    </location>
</feature>
<feature type="domain" description="O-antigen ligase-related" evidence="6">
    <location>
        <begin position="191"/>
        <end position="323"/>
    </location>
</feature>
<reference evidence="7" key="2">
    <citation type="journal article" date="2018" name="Genome Biol.">
        <title>SKESA: strategic k-mer extension for scrupulous assemblies.</title>
        <authorList>
            <person name="Souvorov A."/>
            <person name="Agarwala R."/>
            <person name="Lipman D.J."/>
        </authorList>
    </citation>
    <scope>NUCLEOTIDE SEQUENCE</scope>
    <source>
        <strain evidence="7">CAVp300</strain>
    </source>
</reference>
<dbReference type="Proteomes" id="UP000867740">
    <property type="component" value="Unassembled WGS sequence"/>
</dbReference>
<feature type="transmembrane region" description="Helical" evidence="5">
    <location>
        <begin position="37"/>
        <end position="55"/>
    </location>
</feature>
<dbReference type="EMBL" id="MWPR01000001">
    <property type="protein sequence ID" value="ORJ52221.1"/>
    <property type="molecule type" value="Genomic_DNA"/>
</dbReference>
<evidence type="ECO:0000259" key="6">
    <source>
        <dbReference type="Pfam" id="PF04932"/>
    </source>
</evidence>
<comment type="subcellular location">
    <subcellularLocation>
        <location evidence="1">Membrane</location>
        <topology evidence="1">Multi-pass membrane protein</topology>
    </subcellularLocation>
</comment>
<dbReference type="Pfam" id="PF04932">
    <property type="entry name" value="Wzy_C"/>
    <property type="match status" value="1"/>
</dbReference>
<feature type="transmembrane region" description="Helical" evidence="5">
    <location>
        <begin position="316"/>
        <end position="338"/>
    </location>
</feature>
<keyword evidence="3 5" id="KW-1133">Transmembrane helix</keyword>
<dbReference type="GO" id="GO:0016874">
    <property type="term" value="F:ligase activity"/>
    <property type="evidence" value="ECO:0007669"/>
    <property type="project" value="UniProtKB-KW"/>
</dbReference>
<name>A0A9P3WEY5_KLUIN</name>
<keyword evidence="4 5" id="KW-0472">Membrane</keyword>
<feature type="transmembrane region" description="Helical" evidence="5">
    <location>
        <begin position="230"/>
        <end position="248"/>
    </location>
</feature>
<dbReference type="RefSeq" id="WP_047372601.1">
    <property type="nucleotide sequence ID" value="NZ_CABMNU010000005.1"/>
</dbReference>
<sequence length="393" mass="44442">MITSTIAKHSKNAYPVFFYLFLFFSAIFCMSTRTNNLFHITLALFVLSLLSRQNLSMLVQNCRGKGLILLAMIVFMIYFALSNFWGSEPPRFNSTLTHGTYLFFYVLILSSLLENPKSRHIALLSVVAGITVLSVYTLITDYSLVLTLRQVSLSNPGPANVIDLAGYCGVGILLSGILMKEQKQPLYWIPIVILLFMMLLTQSRGPIISLFIAFLFTLHLHLLTRRNLTIGAVLIIVFAALFFFTPAGDLLVGRFEALSTQSGLRLSIWHHTLQEVSSHWWLGRGFTFDLDFINYSGEHITTTHSVYLGTLLKGGILGFFILLMIIFCGLAFAIGKYVKDKRYEAALFIFALIFMSSQGMFIISNPRESWILFWLPLAVVISHSKPKNLFYTF</sequence>
<keyword evidence="7" id="KW-0436">Ligase</keyword>